<dbReference type="Proteomes" id="UP001634393">
    <property type="component" value="Unassembled WGS sequence"/>
</dbReference>
<evidence type="ECO:0000256" key="2">
    <source>
        <dbReference type="ARBA" id="ARBA00022723"/>
    </source>
</evidence>
<comment type="caution">
    <text evidence="7">The sequence shown here is derived from an EMBL/GenBank/DDBJ whole genome shotgun (WGS) entry which is preliminary data.</text>
</comment>
<evidence type="ECO:0000256" key="5">
    <source>
        <dbReference type="SAM" id="MobiDB-lite"/>
    </source>
</evidence>
<reference evidence="7 8" key="1">
    <citation type="submission" date="2024-12" db="EMBL/GenBank/DDBJ databases">
        <title>The unique morphological basis and parallel evolutionary history of personate flowers in Penstemon.</title>
        <authorList>
            <person name="Depatie T.H."/>
            <person name="Wessinger C.A."/>
        </authorList>
    </citation>
    <scope>NUCLEOTIDE SEQUENCE [LARGE SCALE GENOMIC DNA]</scope>
    <source>
        <strain evidence="7">WTNN_2</strain>
        <tissue evidence="7">Leaf</tissue>
    </source>
</reference>
<dbReference type="EMBL" id="JBJXBP010000007">
    <property type="protein sequence ID" value="KAL3819039.1"/>
    <property type="molecule type" value="Genomic_DNA"/>
</dbReference>
<evidence type="ECO:0000259" key="6">
    <source>
        <dbReference type="PROSITE" id="PS51795"/>
    </source>
</evidence>
<keyword evidence="2" id="KW-0479">Metal-binding</keyword>
<keyword evidence="3" id="KW-0862">Zinc</keyword>
<feature type="region of interest" description="Disordered" evidence="5">
    <location>
        <begin position="345"/>
        <end position="372"/>
    </location>
</feature>
<gene>
    <name evidence="7" type="ORF">ACJIZ3_004944</name>
</gene>
<dbReference type="InterPro" id="IPR007650">
    <property type="entry name" value="Zf-FLZ_dom"/>
</dbReference>
<dbReference type="PROSITE" id="PS51795">
    <property type="entry name" value="ZF_FLZ"/>
    <property type="match status" value="1"/>
</dbReference>
<feature type="compositionally biased region" description="Polar residues" evidence="5">
    <location>
        <begin position="348"/>
        <end position="372"/>
    </location>
</feature>
<proteinExistence type="inferred from homology"/>
<dbReference type="PANTHER" id="PTHR46868:SF3">
    <property type="entry name" value="FCS-LIKE ZINC FINGER 11"/>
    <property type="match status" value="1"/>
</dbReference>
<dbReference type="InterPro" id="IPR044585">
    <property type="entry name" value="FLZ10/11"/>
</dbReference>
<feature type="zinc finger region" description="FLZ-type" evidence="4">
    <location>
        <begin position="303"/>
        <end position="346"/>
    </location>
</feature>
<dbReference type="PANTHER" id="PTHR46868">
    <property type="entry name" value="FCS-LIKE ZINC FINGER 11"/>
    <property type="match status" value="1"/>
</dbReference>
<name>A0ABD3S3F9_9LAMI</name>
<evidence type="ECO:0000256" key="1">
    <source>
        <dbReference type="ARBA" id="ARBA00009374"/>
    </source>
</evidence>
<accession>A0ABD3S3F9</accession>
<protein>
    <recommendedName>
        <fullName evidence="6">FLZ-type domain-containing protein</fullName>
    </recommendedName>
</protein>
<evidence type="ECO:0000313" key="8">
    <source>
        <dbReference type="Proteomes" id="UP001634393"/>
    </source>
</evidence>
<sequence length="372" mass="41554">MKHIMHDAVSESFDFSSQKQKNNSFFNVPGLFVGFNPKTSESDSLRSPTSPLDFRIFSSFGNPFRCPKLQSKSWDCSKVGLSIVDSLADETKESGKVIRPSDSKNIIFGRQISPSICSHVSVLETPKSLPKHISVFPNYGAKPANIQRGDSDVIFEIGDAPFEQEPFENFCAFSLDSRGYRYRSHFTNFGNRKSGLGSNDLVPENKVYPMGSESRFFGGSLKSIHSGSGFIGSIPASEIELYEDYTCVTTHGPNPKVTHIFGDYILEHRNEEITDFSKKSGDEIATVEASIPLDVLETCTPNYFLKFCYSCHKNLDGEDIYMYRGEKAFCSDSCRSKEIEIDEKMEQSQKTNINSSKISDGSNSCEEIMSNI</sequence>
<feature type="domain" description="FLZ-type" evidence="6">
    <location>
        <begin position="303"/>
        <end position="346"/>
    </location>
</feature>
<evidence type="ECO:0000256" key="3">
    <source>
        <dbReference type="ARBA" id="ARBA00022771"/>
    </source>
</evidence>
<comment type="similarity">
    <text evidence="1">Belongs to the FLZ family.</text>
</comment>
<dbReference type="GO" id="GO:0008270">
    <property type="term" value="F:zinc ion binding"/>
    <property type="evidence" value="ECO:0007669"/>
    <property type="project" value="UniProtKB-KW"/>
</dbReference>
<evidence type="ECO:0000256" key="4">
    <source>
        <dbReference type="PROSITE-ProRule" id="PRU01131"/>
    </source>
</evidence>
<keyword evidence="8" id="KW-1185">Reference proteome</keyword>
<keyword evidence="3" id="KW-0863">Zinc-finger</keyword>
<organism evidence="7 8">
    <name type="scientific">Penstemon smallii</name>
    <dbReference type="NCBI Taxonomy" id="265156"/>
    <lineage>
        <taxon>Eukaryota</taxon>
        <taxon>Viridiplantae</taxon>
        <taxon>Streptophyta</taxon>
        <taxon>Embryophyta</taxon>
        <taxon>Tracheophyta</taxon>
        <taxon>Spermatophyta</taxon>
        <taxon>Magnoliopsida</taxon>
        <taxon>eudicotyledons</taxon>
        <taxon>Gunneridae</taxon>
        <taxon>Pentapetalae</taxon>
        <taxon>asterids</taxon>
        <taxon>lamiids</taxon>
        <taxon>Lamiales</taxon>
        <taxon>Plantaginaceae</taxon>
        <taxon>Cheloneae</taxon>
        <taxon>Penstemon</taxon>
    </lineage>
</organism>
<evidence type="ECO:0000313" key="7">
    <source>
        <dbReference type="EMBL" id="KAL3819039.1"/>
    </source>
</evidence>
<dbReference type="Pfam" id="PF04570">
    <property type="entry name" value="zf-FLZ"/>
    <property type="match status" value="1"/>
</dbReference>
<dbReference type="AlphaFoldDB" id="A0ABD3S3F9"/>